<feature type="transmembrane region" description="Helical" evidence="2">
    <location>
        <begin position="69"/>
        <end position="91"/>
    </location>
</feature>
<evidence type="ECO:0000313" key="3">
    <source>
        <dbReference type="EMBL" id="GJE86356.1"/>
    </source>
</evidence>
<organism evidence="3 4">
    <name type="scientific">Phanerochaete sordida</name>
    <dbReference type="NCBI Taxonomy" id="48140"/>
    <lineage>
        <taxon>Eukaryota</taxon>
        <taxon>Fungi</taxon>
        <taxon>Dikarya</taxon>
        <taxon>Basidiomycota</taxon>
        <taxon>Agaricomycotina</taxon>
        <taxon>Agaricomycetes</taxon>
        <taxon>Polyporales</taxon>
        <taxon>Phanerochaetaceae</taxon>
        <taxon>Phanerochaete</taxon>
    </lineage>
</organism>
<evidence type="ECO:0000313" key="4">
    <source>
        <dbReference type="Proteomes" id="UP000703269"/>
    </source>
</evidence>
<reference evidence="3 4" key="1">
    <citation type="submission" date="2021-08" db="EMBL/GenBank/DDBJ databases">
        <title>Draft Genome Sequence of Phanerochaete sordida strain YK-624.</title>
        <authorList>
            <person name="Mori T."/>
            <person name="Dohra H."/>
            <person name="Suzuki T."/>
            <person name="Kawagishi H."/>
            <person name="Hirai H."/>
        </authorList>
    </citation>
    <scope>NUCLEOTIDE SEQUENCE [LARGE SCALE GENOMIC DNA]</scope>
    <source>
        <strain evidence="3 4">YK-624</strain>
    </source>
</reference>
<protein>
    <submittedName>
        <fullName evidence="3">Uncharacterized protein</fullName>
    </submittedName>
</protein>
<dbReference type="EMBL" id="BPQB01000004">
    <property type="protein sequence ID" value="GJE86356.1"/>
    <property type="molecule type" value="Genomic_DNA"/>
</dbReference>
<feature type="transmembrane region" description="Helical" evidence="2">
    <location>
        <begin position="178"/>
        <end position="199"/>
    </location>
</feature>
<dbReference type="OrthoDB" id="3352285at2759"/>
<keyword evidence="2" id="KW-0812">Transmembrane</keyword>
<proteinExistence type="predicted"/>
<accession>A0A9P3G186</accession>
<keyword evidence="2" id="KW-0472">Membrane</keyword>
<feature type="compositionally biased region" description="Basic and acidic residues" evidence="1">
    <location>
        <begin position="269"/>
        <end position="283"/>
    </location>
</feature>
<feature type="region of interest" description="Disordered" evidence="1">
    <location>
        <begin position="240"/>
        <end position="305"/>
    </location>
</feature>
<dbReference type="AlphaFoldDB" id="A0A9P3G186"/>
<gene>
    <name evidence="3" type="ORF">PsYK624_024360</name>
</gene>
<feature type="transmembrane region" description="Helical" evidence="2">
    <location>
        <begin position="97"/>
        <end position="117"/>
    </location>
</feature>
<keyword evidence="4" id="KW-1185">Reference proteome</keyword>
<evidence type="ECO:0000256" key="1">
    <source>
        <dbReference type="SAM" id="MobiDB-lite"/>
    </source>
</evidence>
<sequence length="305" mass="33541">MNYRPPPPNSRSRPPYTMVSRVYKSSLRPVVVLTGLISAGWTLVWAIGAFQDINVDENHARPKFATLDIVLGTLYMVACVIELFGVIAAVMQTLILVRLYTYSSILSGLVVVAAGFMRTITHFIFKNDLISECTQIATGEDVVFRFGIWGPSVRDQLSPDEAASFCKDAWNHDSFSEIISLLITIVVAGFFIAIAFAYWRQCLDPTSPVNAPRTAAAQNRVEEPQFPEHYNPPYMAYDAPQQQAYAPPPGPPPQFGKTDMYDGGAAGLDRSRDIDEETLKGDDPFADFDGPAHGKVGGESRDALV</sequence>
<comment type="caution">
    <text evidence="3">The sequence shown here is derived from an EMBL/GenBank/DDBJ whole genome shotgun (WGS) entry which is preliminary data.</text>
</comment>
<dbReference type="Proteomes" id="UP000703269">
    <property type="component" value="Unassembled WGS sequence"/>
</dbReference>
<keyword evidence="2" id="KW-1133">Transmembrane helix</keyword>
<feature type="compositionally biased region" description="Basic and acidic residues" evidence="1">
    <location>
        <begin position="290"/>
        <end position="305"/>
    </location>
</feature>
<evidence type="ECO:0000256" key="2">
    <source>
        <dbReference type="SAM" id="Phobius"/>
    </source>
</evidence>
<name>A0A9P3G186_9APHY</name>
<feature type="transmembrane region" description="Helical" evidence="2">
    <location>
        <begin position="27"/>
        <end position="48"/>
    </location>
</feature>